<dbReference type="InterPro" id="IPR011055">
    <property type="entry name" value="Dup_hybrid_motif"/>
</dbReference>
<keyword evidence="3" id="KW-1185">Reference proteome</keyword>
<dbReference type="AlphaFoldDB" id="A0AA41QJZ8"/>
<evidence type="ECO:0000313" key="2">
    <source>
        <dbReference type="EMBL" id="MCF4123657.1"/>
    </source>
</evidence>
<protein>
    <submittedName>
        <fullName evidence="2">M23 family metallopeptidase</fullName>
    </submittedName>
</protein>
<organism evidence="2 3">
    <name type="scientific">Antribacter soli</name>
    <dbReference type="NCBI Taxonomy" id="2910976"/>
    <lineage>
        <taxon>Bacteria</taxon>
        <taxon>Bacillati</taxon>
        <taxon>Actinomycetota</taxon>
        <taxon>Actinomycetes</taxon>
        <taxon>Micrococcales</taxon>
        <taxon>Promicromonosporaceae</taxon>
        <taxon>Antribacter</taxon>
    </lineage>
</organism>
<evidence type="ECO:0000259" key="1">
    <source>
        <dbReference type="Pfam" id="PF01551"/>
    </source>
</evidence>
<comment type="caution">
    <text evidence="2">The sequence shown here is derived from an EMBL/GenBank/DDBJ whole genome shotgun (WGS) entry which is preliminary data.</text>
</comment>
<dbReference type="Proteomes" id="UP001165405">
    <property type="component" value="Unassembled WGS sequence"/>
</dbReference>
<dbReference type="InterPro" id="IPR016047">
    <property type="entry name" value="M23ase_b-sheet_dom"/>
</dbReference>
<dbReference type="SUPFAM" id="SSF51261">
    <property type="entry name" value="Duplicated hybrid motif"/>
    <property type="match status" value="1"/>
</dbReference>
<dbReference type="InterPro" id="IPR050570">
    <property type="entry name" value="Cell_wall_metabolism_enzyme"/>
</dbReference>
<proteinExistence type="predicted"/>
<dbReference type="RefSeq" id="WP_236091408.1">
    <property type="nucleotide sequence ID" value="NZ_JAKGSG010000066.1"/>
</dbReference>
<dbReference type="PANTHER" id="PTHR21666:SF270">
    <property type="entry name" value="MUREIN HYDROLASE ACTIVATOR ENVC"/>
    <property type="match status" value="1"/>
</dbReference>
<reference evidence="2" key="1">
    <citation type="submission" date="2022-01" db="EMBL/GenBank/DDBJ databases">
        <title>Antribacter sp. nov., isolated from Guizhou of China.</title>
        <authorList>
            <person name="Chengliang C."/>
            <person name="Ya Z."/>
        </authorList>
    </citation>
    <scope>NUCLEOTIDE SEQUENCE</scope>
    <source>
        <strain evidence="2">KLBMP 9083</strain>
    </source>
</reference>
<dbReference type="Pfam" id="PF01551">
    <property type="entry name" value="Peptidase_M23"/>
    <property type="match status" value="1"/>
</dbReference>
<sequence length="396" mass="39909">MHKLPPFVVFPVLLLGPSLALLVVTVFASASTSTPCGPVVTAVPGEVTATTTSGASVRLDGVQLGHAVTIVRVGGATEGVGRDGIVVALMAALAESRLRMLANATAYPESAGFANDGDGSDHDSLGLFQMRPAAGWGSVAELMDADYQAQAFFGGPDGPNGGSPRGLLDIPGWQSVPKGVAAQSVEVSAHSDRYAEFGPVAEAILASLTAPGPGEATIGPSGSSEMVEAAADTPAASTTFVVFPLPEGTWRWTSGYGPRIHPVHGTATFHAGVDYVAPAGTPVLAVADGVVSDVSANQRSGNLVVIDHRLNGQAVATAYAHLLGGSVLVREGDPVTAGQQIAAVGSTGAATGPHLHFEVHPGGFYAPVDPEPWLAAHAAGQLKKAAPAACTTGSER</sequence>
<dbReference type="Gene3D" id="2.70.70.10">
    <property type="entry name" value="Glucose Permease (Domain IIA)"/>
    <property type="match status" value="1"/>
</dbReference>
<accession>A0AA41QJZ8</accession>
<dbReference type="GO" id="GO:0004222">
    <property type="term" value="F:metalloendopeptidase activity"/>
    <property type="evidence" value="ECO:0007669"/>
    <property type="project" value="TreeGrafter"/>
</dbReference>
<gene>
    <name evidence="2" type="ORF">L1785_22095</name>
</gene>
<dbReference type="EMBL" id="JAKGSG010000066">
    <property type="protein sequence ID" value="MCF4123657.1"/>
    <property type="molecule type" value="Genomic_DNA"/>
</dbReference>
<evidence type="ECO:0000313" key="3">
    <source>
        <dbReference type="Proteomes" id="UP001165405"/>
    </source>
</evidence>
<dbReference type="CDD" id="cd12797">
    <property type="entry name" value="M23_peptidase"/>
    <property type="match status" value="1"/>
</dbReference>
<name>A0AA41QJZ8_9MICO</name>
<dbReference type="PANTHER" id="PTHR21666">
    <property type="entry name" value="PEPTIDASE-RELATED"/>
    <property type="match status" value="1"/>
</dbReference>
<feature type="domain" description="M23ase beta-sheet core" evidence="1">
    <location>
        <begin position="269"/>
        <end position="363"/>
    </location>
</feature>